<reference evidence="3 4" key="1">
    <citation type="journal article" date="2024" name="Int. J. Syst. Evol. Microbiol.">
        <title>Virgibacillus tibetensis sp. nov., isolated from salt lake on the Tibetan Plateau of China.</title>
        <authorList>
            <person name="Phurbu D."/>
            <person name="Liu Z.-X."/>
            <person name="Wang R."/>
            <person name="Zheng Y.-Y."/>
            <person name="Liu H.-C."/>
            <person name="Zhou Y.-G."/>
            <person name="Yu Y.-J."/>
            <person name="Li A.-H."/>
        </authorList>
    </citation>
    <scope>NUCLEOTIDE SEQUENCE [LARGE SCALE GENOMIC DNA]</scope>
    <source>
        <strain evidence="3 4">C22-A2</strain>
    </source>
</reference>
<dbReference type="EMBL" id="JARZFX010000001">
    <property type="protein sequence ID" value="MEC5422109.1"/>
    <property type="molecule type" value="Genomic_DNA"/>
</dbReference>
<dbReference type="PROSITE" id="PS51294">
    <property type="entry name" value="HTH_MYB"/>
    <property type="match status" value="1"/>
</dbReference>
<evidence type="ECO:0000313" key="3">
    <source>
        <dbReference type="EMBL" id="MEC5422109.1"/>
    </source>
</evidence>
<proteinExistence type="predicted"/>
<dbReference type="Proteomes" id="UP001335737">
    <property type="component" value="Unassembled WGS sequence"/>
</dbReference>
<dbReference type="InterPro" id="IPR009057">
    <property type="entry name" value="Homeodomain-like_sf"/>
</dbReference>
<dbReference type="Pfam" id="PF00249">
    <property type="entry name" value="Myb_DNA-binding"/>
    <property type="match status" value="1"/>
</dbReference>
<name>A0ABU6KBB9_9BACI</name>
<organism evidence="3 4">
    <name type="scientific">Virgibacillus tibetensis</name>
    <dbReference type="NCBI Taxonomy" id="3042313"/>
    <lineage>
        <taxon>Bacteria</taxon>
        <taxon>Bacillati</taxon>
        <taxon>Bacillota</taxon>
        <taxon>Bacilli</taxon>
        <taxon>Bacillales</taxon>
        <taxon>Bacillaceae</taxon>
        <taxon>Virgibacillus</taxon>
    </lineage>
</organism>
<feature type="domain" description="Myb-like" evidence="1">
    <location>
        <begin position="1"/>
        <end position="50"/>
    </location>
</feature>
<evidence type="ECO:0000313" key="4">
    <source>
        <dbReference type="Proteomes" id="UP001335737"/>
    </source>
</evidence>
<sequence>MKWNKDKDKYLISLVTIHGKKWQFVAKEMENKFGETFSSEQVRSRWRTELQYEKAETEDIPAYNETTKILENGNIETDRLIELSEEEEKDKDSVLIAHGYDPVEWEIVKATSSKWHHFNKEMSSPKTMYASKVTVKPKVNGFDWGRLLDEIKQTPTVNIETYIPNATTYLNIPLADMHFGVADYDYYKETQSKIINLIRNKHEEVLFIIGNDLLHVDNFRNTTSSGREIQQIDMVQAWKDAKAFYYPLLGYALENSNKVKIMYIKGNHSESMEWAFVQMLKARFPQIIFDDEFKERKVHMLGLNFCGANHGDKKKMKNISENFAVEFPIEWSKAKTRTVFTAHLHHELVIDKGGIVIRQLSTRVPADIWHDDMGYTTAHKRFQVHEYDYDAERCIHYV</sequence>
<feature type="domain" description="HTH myb-type" evidence="2">
    <location>
        <begin position="1"/>
        <end position="54"/>
    </location>
</feature>
<dbReference type="PROSITE" id="PS50090">
    <property type="entry name" value="MYB_LIKE"/>
    <property type="match status" value="1"/>
</dbReference>
<evidence type="ECO:0000259" key="1">
    <source>
        <dbReference type="PROSITE" id="PS50090"/>
    </source>
</evidence>
<dbReference type="SUPFAM" id="SSF46689">
    <property type="entry name" value="Homeodomain-like"/>
    <property type="match status" value="1"/>
</dbReference>
<dbReference type="CDD" id="cd00167">
    <property type="entry name" value="SANT"/>
    <property type="match status" value="1"/>
</dbReference>
<dbReference type="InterPro" id="IPR017930">
    <property type="entry name" value="Myb_dom"/>
</dbReference>
<dbReference type="InterPro" id="IPR001005">
    <property type="entry name" value="SANT/Myb"/>
</dbReference>
<keyword evidence="4" id="KW-1185">Reference proteome</keyword>
<protein>
    <submittedName>
        <fullName evidence="3">SANT/Myb-like DNA-binding domain-containing protein</fullName>
    </submittedName>
</protein>
<dbReference type="RefSeq" id="WP_327605682.1">
    <property type="nucleotide sequence ID" value="NZ_JARZFX010000001.1"/>
</dbReference>
<dbReference type="Gene3D" id="1.10.10.60">
    <property type="entry name" value="Homeodomain-like"/>
    <property type="match status" value="1"/>
</dbReference>
<comment type="caution">
    <text evidence="3">The sequence shown here is derived from an EMBL/GenBank/DDBJ whole genome shotgun (WGS) entry which is preliminary data.</text>
</comment>
<gene>
    <name evidence="3" type="ORF">QGM71_01205</name>
</gene>
<evidence type="ECO:0000259" key="2">
    <source>
        <dbReference type="PROSITE" id="PS51294"/>
    </source>
</evidence>
<accession>A0ABU6KBB9</accession>